<dbReference type="AlphaFoldDB" id="A0A6G1KLB1"/>
<dbReference type="Proteomes" id="UP000799428">
    <property type="component" value="Unassembled WGS sequence"/>
</dbReference>
<accession>A0A6G1KLB1</accession>
<dbReference type="EMBL" id="MU005765">
    <property type="protein sequence ID" value="KAF2713413.1"/>
    <property type="molecule type" value="Genomic_DNA"/>
</dbReference>
<evidence type="ECO:0000313" key="2">
    <source>
        <dbReference type="EMBL" id="KAF2713413.1"/>
    </source>
</evidence>
<proteinExistence type="predicted"/>
<keyword evidence="1" id="KW-1133">Transmembrane helix</keyword>
<name>A0A6G1KLB1_9PLEO</name>
<sequence>MNETRPRSRYLEHADLTLLAVILTAILAGVLAGFLVIAMTVIFTMILIKALQDRLEPLLDQNTLQKFEKSRVRTRLTRRDIHVQGLNVHDVRMWLMNTMTSRNSAPKLS</sequence>
<organism evidence="2 3">
    <name type="scientific">Pleomassaria siparia CBS 279.74</name>
    <dbReference type="NCBI Taxonomy" id="1314801"/>
    <lineage>
        <taxon>Eukaryota</taxon>
        <taxon>Fungi</taxon>
        <taxon>Dikarya</taxon>
        <taxon>Ascomycota</taxon>
        <taxon>Pezizomycotina</taxon>
        <taxon>Dothideomycetes</taxon>
        <taxon>Pleosporomycetidae</taxon>
        <taxon>Pleosporales</taxon>
        <taxon>Pleomassariaceae</taxon>
        <taxon>Pleomassaria</taxon>
    </lineage>
</organism>
<keyword evidence="1" id="KW-0472">Membrane</keyword>
<reference evidence="2" key="1">
    <citation type="journal article" date="2020" name="Stud. Mycol.">
        <title>101 Dothideomycetes genomes: a test case for predicting lifestyles and emergence of pathogens.</title>
        <authorList>
            <person name="Haridas S."/>
            <person name="Albert R."/>
            <person name="Binder M."/>
            <person name="Bloem J."/>
            <person name="Labutti K."/>
            <person name="Salamov A."/>
            <person name="Andreopoulos B."/>
            <person name="Baker S."/>
            <person name="Barry K."/>
            <person name="Bills G."/>
            <person name="Bluhm B."/>
            <person name="Cannon C."/>
            <person name="Castanera R."/>
            <person name="Culley D."/>
            <person name="Daum C."/>
            <person name="Ezra D."/>
            <person name="Gonzalez J."/>
            <person name="Henrissat B."/>
            <person name="Kuo A."/>
            <person name="Liang C."/>
            <person name="Lipzen A."/>
            <person name="Lutzoni F."/>
            <person name="Magnuson J."/>
            <person name="Mondo S."/>
            <person name="Nolan M."/>
            <person name="Ohm R."/>
            <person name="Pangilinan J."/>
            <person name="Park H.-J."/>
            <person name="Ramirez L."/>
            <person name="Alfaro M."/>
            <person name="Sun H."/>
            <person name="Tritt A."/>
            <person name="Yoshinaga Y."/>
            <person name="Zwiers L.-H."/>
            <person name="Turgeon B."/>
            <person name="Goodwin S."/>
            <person name="Spatafora J."/>
            <person name="Crous P."/>
            <person name="Grigoriev I."/>
        </authorList>
    </citation>
    <scope>NUCLEOTIDE SEQUENCE</scope>
    <source>
        <strain evidence="2">CBS 279.74</strain>
    </source>
</reference>
<keyword evidence="1" id="KW-0812">Transmembrane</keyword>
<evidence type="ECO:0000313" key="3">
    <source>
        <dbReference type="Proteomes" id="UP000799428"/>
    </source>
</evidence>
<evidence type="ECO:0000256" key="1">
    <source>
        <dbReference type="SAM" id="Phobius"/>
    </source>
</evidence>
<keyword evidence="3" id="KW-1185">Reference proteome</keyword>
<protein>
    <submittedName>
        <fullName evidence="2">Uncharacterized protein</fullName>
    </submittedName>
</protein>
<gene>
    <name evidence="2" type="ORF">K504DRAFT_137256</name>
</gene>
<feature type="transmembrane region" description="Helical" evidence="1">
    <location>
        <begin position="20"/>
        <end position="48"/>
    </location>
</feature>